<dbReference type="PANTHER" id="PTHR44591:SF19">
    <property type="entry name" value="TWO-COMPONENT RESPONSE REGULATOR-RELATED"/>
    <property type="match status" value="1"/>
</dbReference>
<feature type="domain" description="Response regulatory" evidence="3">
    <location>
        <begin position="149"/>
        <end position="263"/>
    </location>
</feature>
<dbReference type="InterPro" id="IPR050595">
    <property type="entry name" value="Bact_response_regulator"/>
</dbReference>
<dbReference type="KEGG" id="blep:AL038_14350"/>
<dbReference type="SUPFAM" id="SSF52172">
    <property type="entry name" value="CheY-like"/>
    <property type="match status" value="2"/>
</dbReference>
<dbReference type="GO" id="GO:0000160">
    <property type="term" value="P:phosphorelay signal transduction system"/>
    <property type="evidence" value="ECO:0007669"/>
    <property type="project" value="InterPro"/>
</dbReference>
<dbReference type="PROSITE" id="PS50110">
    <property type="entry name" value="RESPONSE_REGULATORY"/>
    <property type="match status" value="2"/>
</dbReference>
<dbReference type="Pfam" id="PF00072">
    <property type="entry name" value="Response_reg"/>
    <property type="match status" value="2"/>
</dbReference>
<dbReference type="EMBL" id="CP018889">
    <property type="protein sequence ID" value="AUI68980.1"/>
    <property type="molecule type" value="Genomic_DNA"/>
</dbReference>
<sequence length="313" mass="35200">MLKPTVLLVDDEERILRSLKMLFLSKYKVLSTTDGNEALKMLAQEPVHVIVSDQRMPIMLGVDLLRQAKDISPNTMRLLLTGYSDLQAIVGSVNEGEIFRYINKPWQAEELKATVDKAVEISLKLLQLHQSKTDTIAILPTPVVGQAPHVMVIDNDEGTYKEIQSIIGITNPTHWATSLDEAFNILNNKPIGVVISEIELNGEDITASIKTLKQCNPNILTVVLTSFQDTKSLISLINHGQVYRFLPKPIHKNLLARSLDATLKHYQALHLKPQLLMRHIVDTPKADEQQTLSTRVLGFIRKLRNRPAEQTLN</sequence>
<evidence type="ECO:0000256" key="1">
    <source>
        <dbReference type="ARBA" id="ARBA00022553"/>
    </source>
</evidence>
<dbReference type="PANTHER" id="PTHR44591">
    <property type="entry name" value="STRESS RESPONSE REGULATOR PROTEIN 1"/>
    <property type="match status" value="1"/>
</dbReference>
<gene>
    <name evidence="4" type="ORF">BLE401_09910</name>
</gene>
<comment type="caution">
    <text evidence="2">Lacks conserved residue(s) required for the propagation of feature annotation.</text>
</comment>
<dbReference type="RefSeq" id="WP_062153956.1">
    <property type="nucleotide sequence ID" value="NZ_CP012373.2"/>
</dbReference>
<evidence type="ECO:0000313" key="5">
    <source>
        <dbReference type="Proteomes" id="UP000234271"/>
    </source>
</evidence>
<feature type="modified residue" description="4-aspartylphosphate" evidence="2">
    <location>
        <position position="53"/>
    </location>
</feature>
<dbReference type="InterPro" id="IPR001789">
    <property type="entry name" value="Sig_transdc_resp-reg_receiver"/>
</dbReference>
<reference evidence="5" key="1">
    <citation type="submission" date="2016-12" db="EMBL/GenBank/DDBJ databases">
        <title>Complete Genome Sequence of Beggiatoa leptomitiformis D-401.</title>
        <authorList>
            <person name="Fomenkov A."/>
            <person name="Vincze T."/>
            <person name="Grabovich M."/>
            <person name="Anton B.P."/>
            <person name="Dubinina G."/>
            <person name="Orlova M."/>
            <person name="Belousova E."/>
            <person name="Roberts R.J."/>
        </authorList>
    </citation>
    <scope>NUCLEOTIDE SEQUENCE [LARGE SCALE GENOMIC DNA]</scope>
    <source>
        <strain evidence="5">D-401</strain>
    </source>
</reference>
<dbReference type="SMART" id="SM00448">
    <property type="entry name" value="REC"/>
    <property type="match status" value="2"/>
</dbReference>
<protein>
    <submittedName>
        <fullName evidence="4">Response regulator</fullName>
    </submittedName>
</protein>
<dbReference type="InterPro" id="IPR011006">
    <property type="entry name" value="CheY-like_superfamily"/>
</dbReference>
<proteinExistence type="predicted"/>
<dbReference type="CDD" id="cd17569">
    <property type="entry name" value="REC_HupR-like"/>
    <property type="match status" value="1"/>
</dbReference>
<dbReference type="OrthoDB" id="9802066at2"/>
<evidence type="ECO:0000256" key="2">
    <source>
        <dbReference type="PROSITE-ProRule" id="PRU00169"/>
    </source>
</evidence>
<accession>A0A2N9YES8</accession>
<name>A0A2N9YES8_9GAMM</name>
<feature type="domain" description="Response regulatory" evidence="3">
    <location>
        <begin position="5"/>
        <end position="119"/>
    </location>
</feature>
<keyword evidence="1 2" id="KW-0597">Phosphoprotein</keyword>
<evidence type="ECO:0000259" key="3">
    <source>
        <dbReference type="PROSITE" id="PS50110"/>
    </source>
</evidence>
<dbReference type="AlphaFoldDB" id="A0A2N9YES8"/>
<organism evidence="4 5">
    <name type="scientific">Beggiatoa leptomitoformis</name>
    <dbReference type="NCBI Taxonomy" id="288004"/>
    <lineage>
        <taxon>Bacteria</taxon>
        <taxon>Pseudomonadati</taxon>
        <taxon>Pseudomonadota</taxon>
        <taxon>Gammaproteobacteria</taxon>
        <taxon>Thiotrichales</taxon>
        <taxon>Thiotrichaceae</taxon>
        <taxon>Beggiatoa</taxon>
    </lineage>
</organism>
<dbReference type="Proteomes" id="UP000234271">
    <property type="component" value="Chromosome"/>
</dbReference>
<keyword evidence="5" id="KW-1185">Reference proteome</keyword>
<dbReference type="Gene3D" id="3.40.50.2300">
    <property type="match status" value="2"/>
</dbReference>
<dbReference type="STRING" id="288004.AL038_14350"/>
<evidence type="ECO:0000313" key="4">
    <source>
        <dbReference type="EMBL" id="AUI68980.1"/>
    </source>
</evidence>